<feature type="region of interest" description="Disordered" evidence="1">
    <location>
        <begin position="188"/>
        <end position="223"/>
    </location>
</feature>
<feature type="compositionally biased region" description="Polar residues" evidence="1">
    <location>
        <begin position="539"/>
        <end position="552"/>
    </location>
</feature>
<evidence type="ECO:0000313" key="5">
    <source>
        <dbReference type="Proteomes" id="UP000324832"/>
    </source>
</evidence>
<organism evidence="4 5">
    <name type="scientific">Leptidea sinapis</name>
    <dbReference type="NCBI Taxonomy" id="189913"/>
    <lineage>
        <taxon>Eukaryota</taxon>
        <taxon>Metazoa</taxon>
        <taxon>Ecdysozoa</taxon>
        <taxon>Arthropoda</taxon>
        <taxon>Hexapoda</taxon>
        <taxon>Insecta</taxon>
        <taxon>Pterygota</taxon>
        <taxon>Neoptera</taxon>
        <taxon>Endopterygota</taxon>
        <taxon>Lepidoptera</taxon>
        <taxon>Glossata</taxon>
        <taxon>Ditrysia</taxon>
        <taxon>Papilionoidea</taxon>
        <taxon>Pieridae</taxon>
        <taxon>Dismorphiinae</taxon>
        <taxon>Leptidea</taxon>
    </lineage>
</organism>
<sequence>MDSHSRSASPREASRPQHRPPSPPASPAGFDNRAYQHDEADPNHNDSFTSTVHQNGHSKEPNGDTKTLEAVNLELINLTPKNGAKKKDVEVDMNATNPYDEYFVPVNEHRKYMRGEKLYVTADKRGEKGGCKRPLCWTLLGLVVAVIVALIVLAATGILFSNTPTPLEQYNVSVSSARAFGGIGNIDSEQANPDHTDHVHDHTGHNHDHMHDHGQEHSDHDDHNDVTTMAAERTQEQNDDDQEHLVMSDESSDVNMYVPRTVEGELRIDNEDFVPALQDTESEKYREFTAIFNDALKRAILENIDTSDNDVTLEVIEIRNGSVIVTYRINWTPKYNSELKEELFTANLLKRNLDTYLSKNNRMISIYHVAEGSVNARPVLDMCKINNYNCEHGCEFDETILEFMCTCPTGQMIDIQYPKRCLSVSETPETNNDNRQTSASVDTNSMESSETEKPNTELPQVVNKFDWKEIKYVPTTTTESEEVNFSHIFGHPNEDHEETETLKPEPATTSSQDTYSGLGSDPRPVPTSEPGPQPEPTAEPNQETIAESSYELQSAVGDSSESKLSSNPKPEPEPSAEPKPEPQPTAEPIPEPTAEPKPEPQ</sequence>
<keyword evidence="2" id="KW-0812">Transmembrane</keyword>
<feature type="compositionally biased region" description="Pro residues" evidence="1">
    <location>
        <begin position="523"/>
        <end position="537"/>
    </location>
</feature>
<feature type="region of interest" description="Disordered" evidence="1">
    <location>
        <begin position="1"/>
        <end position="64"/>
    </location>
</feature>
<keyword evidence="5" id="KW-1185">Reference proteome</keyword>
<feature type="compositionally biased region" description="Basic and acidic residues" evidence="1">
    <location>
        <begin position="34"/>
        <end position="44"/>
    </location>
</feature>
<evidence type="ECO:0000259" key="3">
    <source>
        <dbReference type="PROSITE" id="PS50024"/>
    </source>
</evidence>
<feature type="region of interest" description="Disordered" evidence="1">
    <location>
        <begin position="489"/>
        <end position="601"/>
    </location>
</feature>
<evidence type="ECO:0000313" key="4">
    <source>
        <dbReference type="EMBL" id="VVC90734.1"/>
    </source>
</evidence>
<dbReference type="PROSITE" id="PS50024">
    <property type="entry name" value="SEA"/>
    <property type="match status" value="1"/>
</dbReference>
<proteinExistence type="predicted"/>
<feature type="domain" description="SEA" evidence="3">
    <location>
        <begin position="258"/>
        <end position="381"/>
    </location>
</feature>
<gene>
    <name evidence="4" type="ORF">LSINAPIS_LOCUS3582</name>
</gene>
<evidence type="ECO:0000256" key="2">
    <source>
        <dbReference type="SAM" id="Phobius"/>
    </source>
</evidence>
<keyword evidence="2" id="KW-0472">Membrane</keyword>
<dbReference type="AlphaFoldDB" id="A0A5E4Q0J5"/>
<feature type="compositionally biased region" description="Polar residues" evidence="1">
    <location>
        <begin position="507"/>
        <end position="517"/>
    </location>
</feature>
<feature type="compositionally biased region" description="Basic and acidic residues" evidence="1">
    <location>
        <begin position="192"/>
        <end position="223"/>
    </location>
</feature>
<feature type="region of interest" description="Disordered" evidence="1">
    <location>
        <begin position="426"/>
        <end position="460"/>
    </location>
</feature>
<accession>A0A5E4Q0J5</accession>
<keyword evidence="2" id="KW-1133">Transmembrane helix</keyword>
<feature type="non-terminal residue" evidence="4">
    <location>
        <position position="601"/>
    </location>
</feature>
<feature type="compositionally biased region" description="Polar residues" evidence="1">
    <location>
        <begin position="426"/>
        <end position="448"/>
    </location>
</feature>
<feature type="compositionally biased region" description="Basic and acidic residues" evidence="1">
    <location>
        <begin position="570"/>
        <end position="580"/>
    </location>
</feature>
<dbReference type="InterPro" id="IPR000082">
    <property type="entry name" value="SEA_dom"/>
</dbReference>
<name>A0A5E4Q0J5_9NEOP</name>
<feature type="transmembrane region" description="Helical" evidence="2">
    <location>
        <begin position="135"/>
        <end position="160"/>
    </location>
</feature>
<feature type="compositionally biased region" description="Polar residues" evidence="1">
    <location>
        <begin position="45"/>
        <end position="55"/>
    </location>
</feature>
<dbReference type="EMBL" id="FZQP02000859">
    <property type="protein sequence ID" value="VVC90734.1"/>
    <property type="molecule type" value="Genomic_DNA"/>
</dbReference>
<reference evidence="4 5" key="1">
    <citation type="submission" date="2017-07" db="EMBL/GenBank/DDBJ databases">
        <authorList>
            <person name="Talla V."/>
            <person name="Backstrom N."/>
        </authorList>
    </citation>
    <scope>NUCLEOTIDE SEQUENCE [LARGE SCALE GENOMIC DNA]</scope>
</reference>
<dbReference type="Proteomes" id="UP000324832">
    <property type="component" value="Unassembled WGS sequence"/>
</dbReference>
<feature type="compositionally biased region" description="Low complexity" evidence="1">
    <location>
        <begin position="1"/>
        <end position="11"/>
    </location>
</feature>
<evidence type="ECO:0000256" key="1">
    <source>
        <dbReference type="SAM" id="MobiDB-lite"/>
    </source>
</evidence>
<protein>
    <recommendedName>
        <fullName evidence="3">SEA domain-containing protein</fullName>
    </recommendedName>
</protein>
<feature type="compositionally biased region" description="Pro residues" evidence="1">
    <location>
        <begin position="581"/>
        <end position="593"/>
    </location>
</feature>